<feature type="transmembrane region" description="Helical" evidence="9">
    <location>
        <begin position="55"/>
        <end position="80"/>
    </location>
</feature>
<feature type="transmembrane region" description="Helical" evidence="9">
    <location>
        <begin position="288"/>
        <end position="311"/>
    </location>
</feature>
<accession>A0ABP5SX39</accession>
<evidence type="ECO:0000256" key="4">
    <source>
        <dbReference type="ARBA" id="ARBA00022475"/>
    </source>
</evidence>
<protein>
    <submittedName>
        <fullName evidence="10">AI-2E family transporter</fullName>
    </submittedName>
</protein>
<evidence type="ECO:0000256" key="3">
    <source>
        <dbReference type="ARBA" id="ARBA00022448"/>
    </source>
</evidence>
<feature type="region of interest" description="Disordered" evidence="8">
    <location>
        <begin position="328"/>
        <end position="351"/>
    </location>
</feature>
<feature type="transmembrane region" description="Helical" evidence="9">
    <location>
        <begin position="136"/>
        <end position="158"/>
    </location>
</feature>
<dbReference type="InterPro" id="IPR002549">
    <property type="entry name" value="AI-2E-like"/>
</dbReference>
<dbReference type="PANTHER" id="PTHR21716">
    <property type="entry name" value="TRANSMEMBRANE PROTEIN"/>
    <property type="match status" value="1"/>
</dbReference>
<name>A0ABP5SX39_9ACTN</name>
<comment type="caution">
    <text evidence="10">The sequence shown here is derived from an EMBL/GenBank/DDBJ whole genome shotgun (WGS) entry which is preliminary data.</text>
</comment>
<keyword evidence="3" id="KW-0813">Transport</keyword>
<evidence type="ECO:0000256" key="2">
    <source>
        <dbReference type="ARBA" id="ARBA00009773"/>
    </source>
</evidence>
<evidence type="ECO:0000256" key="5">
    <source>
        <dbReference type="ARBA" id="ARBA00022692"/>
    </source>
</evidence>
<comment type="similarity">
    <text evidence="2">Belongs to the autoinducer-2 exporter (AI-2E) (TC 2.A.86) family.</text>
</comment>
<dbReference type="PANTHER" id="PTHR21716:SF53">
    <property type="entry name" value="PERMEASE PERM-RELATED"/>
    <property type="match status" value="1"/>
</dbReference>
<reference evidence="11" key="1">
    <citation type="journal article" date="2019" name="Int. J. Syst. Evol. Microbiol.">
        <title>The Global Catalogue of Microorganisms (GCM) 10K type strain sequencing project: providing services to taxonomists for standard genome sequencing and annotation.</title>
        <authorList>
            <consortium name="The Broad Institute Genomics Platform"/>
            <consortium name="The Broad Institute Genome Sequencing Center for Infectious Disease"/>
            <person name="Wu L."/>
            <person name="Ma J."/>
        </authorList>
    </citation>
    <scope>NUCLEOTIDE SEQUENCE [LARGE SCALE GENOMIC DNA]</scope>
    <source>
        <strain evidence="11">JCM 3272</strain>
    </source>
</reference>
<organism evidence="10 11">
    <name type="scientific">Dactylosporangium salmoneum</name>
    <dbReference type="NCBI Taxonomy" id="53361"/>
    <lineage>
        <taxon>Bacteria</taxon>
        <taxon>Bacillati</taxon>
        <taxon>Actinomycetota</taxon>
        <taxon>Actinomycetes</taxon>
        <taxon>Micromonosporales</taxon>
        <taxon>Micromonosporaceae</taxon>
        <taxon>Dactylosporangium</taxon>
    </lineage>
</organism>
<evidence type="ECO:0000313" key="11">
    <source>
        <dbReference type="Proteomes" id="UP001501444"/>
    </source>
</evidence>
<evidence type="ECO:0000256" key="6">
    <source>
        <dbReference type="ARBA" id="ARBA00022989"/>
    </source>
</evidence>
<feature type="transmembrane region" description="Helical" evidence="9">
    <location>
        <begin position="257"/>
        <end position="276"/>
    </location>
</feature>
<keyword evidence="7 9" id="KW-0472">Membrane</keyword>
<evidence type="ECO:0000256" key="8">
    <source>
        <dbReference type="SAM" id="MobiDB-lite"/>
    </source>
</evidence>
<dbReference type="Proteomes" id="UP001501444">
    <property type="component" value="Unassembled WGS sequence"/>
</dbReference>
<keyword evidence="11" id="KW-1185">Reference proteome</keyword>
<evidence type="ECO:0000256" key="9">
    <source>
        <dbReference type="SAM" id="Phobius"/>
    </source>
</evidence>
<keyword evidence="4" id="KW-1003">Cell membrane</keyword>
<gene>
    <name evidence="10" type="ORF">GCM10010170_023830</name>
</gene>
<evidence type="ECO:0000256" key="1">
    <source>
        <dbReference type="ARBA" id="ARBA00004651"/>
    </source>
</evidence>
<evidence type="ECO:0000256" key="7">
    <source>
        <dbReference type="ARBA" id="ARBA00023136"/>
    </source>
</evidence>
<dbReference type="EMBL" id="BAAARV010000019">
    <property type="protein sequence ID" value="GAA2340717.1"/>
    <property type="molecule type" value="Genomic_DNA"/>
</dbReference>
<sequence>MAWSLVGVALLVVAAIFLLVVLRPIVIALVVALFLAIVFLPVIDGIARRRVPRSVGAAATLLLVIALGAGAIALVVWGVASQQEQISKNLDAAVGELHRILTSAGVSGNAAEAGRNSVQQSGNTLLAGLLPALGNLLGTGVNILLGLFVALFICFFLLMNGHAIADRAATRLPLPEHLARRLLGRAAVVIRRYYGGLSLIGAFNAVAVAIGALILHVPLVGAIAVITFLGTYVPYLGAAVASIFAVLIALGSGGQSAALWMILVVVLANGLLQNLVSPLAFGATLRMSAPAVLLATLVGGALAGVAGLALATPVTAIVARSIEVLREPPATADEDTDEPPLAAPASEGDPA</sequence>
<dbReference type="Pfam" id="PF01594">
    <property type="entry name" value="AI-2E_transport"/>
    <property type="match status" value="1"/>
</dbReference>
<keyword evidence="5 9" id="KW-0812">Transmembrane</keyword>
<feature type="transmembrane region" description="Helical" evidence="9">
    <location>
        <begin position="24"/>
        <end position="43"/>
    </location>
</feature>
<comment type="subcellular location">
    <subcellularLocation>
        <location evidence="1">Cell membrane</location>
        <topology evidence="1">Multi-pass membrane protein</topology>
    </subcellularLocation>
</comment>
<proteinExistence type="inferred from homology"/>
<evidence type="ECO:0000313" key="10">
    <source>
        <dbReference type="EMBL" id="GAA2340717.1"/>
    </source>
</evidence>
<feature type="transmembrane region" description="Helical" evidence="9">
    <location>
        <begin position="199"/>
        <end position="226"/>
    </location>
</feature>
<keyword evidence="6 9" id="KW-1133">Transmembrane helix</keyword>